<protein>
    <submittedName>
        <fullName evidence="2">Uncharacterized protein</fullName>
    </submittedName>
</protein>
<name>S7RGH2_GLOTA</name>
<evidence type="ECO:0000256" key="1">
    <source>
        <dbReference type="SAM" id="MobiDB-lite"/>
    </source>
</evidence>
<dbReference type="HOGENOM" id="CLU_674472_0_0_1"/>
<keyword evidence="3" id="KW-1185">Reference proteome</keyword>
<dbReference type="OrthoDB" id="3322934at2759"/>
<evidence type="ECO:0000313" key="3">
    <source>
        <dbReference type="Proteomes" id="UP000030669"/>
    </source>
</evidence>
<feature type="compositionally biased region" description="Low complexity" evidence="1">
    <location>
        <begin position="231"/>
        <end position="255"/>
    </location>
</feature>
<dbReference type="KEGG" id="gtr:GLOTRDRAFT_122488"/>
<evidence type="ECO:0000313" key="2">
    <source>
        <dbReference type="EMBL" id="EPQ53320.1"/>
    </source>
</evidence>
<dbReference type="EMBL" id="KB469306">
    <property type="protein sequence ID" value="EPQ53320.1"/>
    <property type="molecule type" value="Genomic_DNA"/>
</dbReference>
<dbReference type="RefSeq" id="XP_007868582.1">
    <property type="nucleotide sequence ID" value="XM_007870391.1"/>
</dbReference>
<proteinExistence type="predicted"/>
<dbReference type="AlphaFoldDB" id="S7RGH2"/>
<organism evidence="2 3">
    <name type="scientific">Gloeophyllum trabeum (strain ATCC 11539 / FP-39264 / Madison 617)</name>
    <name type="common">Brown rot fungus</name>
    <dbReference type="NCBI Taxonomy" id="670483"/>
    <lineage>
        <taxon>Eukaryota</taxon>
        <taxon>Fungi</taxon>
        <taxon>Dikarya</taxon>
        <taxon>Basidiomycota</taxon>
        <taxon>Agaricomycotina</taxon>
        <taxon>Agaricomycetes</taxon>
        <taxon>Gloeophyllales</taxon>
        <taxon>Gloeophyllaceae</taxon>
        <taxon>Gloeophyllum</taxon>
    </lineage>
</organism>
<feature type="region of interest" description="Disordered" evidence="1">
    <location>
        <begin position="231"/>
        <end position="261"/>
    </location>
</feature>
<dbReference type="GeneID" id="19300841"/>
<dbReference type="Proteomes" id="UP000030669">
    <property type="component" value="Unassembled WGS sequence"/>
</dbReference>
<sequence>MPVVAFALSFGSFGDFGTLLGLTHALAVKLWTIDPLQTEHRALRREVQLLEMLLVRALSPSPSPSPSDPDIQRRAQTCRTLVKSVHVRLEDMERVSRAGSWRKAARKVRICLLPEEEVRIYKEQLRDARLKLSTALERRDLDSAVSRAGALGPARRLKTLGYPWEGGIAPGREPVEVRGATGETLAVPIEFTANFKVLTDVMMLSMSTYPWSELARGAEFIYTSSSPPSLSASSSCSSSPSSASSSSSSSLSSLSSPPPVSHRVEVINGEIHEYPARRRGLGSRAFPITPGMRLALTLELRVHVYAEWAKPAGEEREGGGRGEEGVEEYVEKRWRQVVMDVSTLVDMIRGDHPPCIRAALEYFRRLPPSRPRCLLKFVFPACGAGCKAVEPLAKTHPGGDVTVWEFAE</sequence>
<reference evidence="2 3" key="1">
    <citation type="journal article" date="2012" name="Science">
        <title>The Paleozoic origin of enzymatic lignin decomposition reconstructed from 31 fungal genomes.</title>
        <authorList>
            <person name="Floudas D."/>
            <person name="Binder M."/>
            <person name="Riley R."/>
            <person name="Barry K."/>
            <person name="Blanchette R.A."/>
            <person name="Henrissat B."/>
            <person name="Martinez A.T."/>
            <person name="Otillar R."/>
            <person name="Spatafora J.W."/>
            <person name="Yadav J.S."/>
            <person name="Aerts A."/>
            <person name="Benoit I."/>
            <person name="Boyd A."/>
            <person name="Carlson A."/>
            <person name="Copeland A."/>
            <person name="Coutinho P.M."/>
            <person name="de Vries R.P."/>
            <person name="Ferreira P."/>
            <person name="Findley K."/>
            <person name="Foster B."/>
            <person name="Gaskell J."/>
            <person name="Glotzer D."/>
            <person name="Gorecki P."/>
            <person name="Heitman J."/>
            <person name="Hesse C."/>
            <person name="Hori C."/>
            <person name="Igarashi K."/>
            <person name="Jurgens J.A."/>
            <person name="Kallen N."/>
            <person name="Kersten P."/>
            <person name="Kohler A."/>
            <person name="Kuees U."/>
            <person name="Kumar T.K.A."/>
            <person name="Kuo A."/>
            <person name="LaButti K."/>
            <person name="Larrondo L.F."/>
            <person name="Lindquist E."/>
            <person name="Ling A."/>
            <person name="Lombard V."/>
            <person name="Lucas S."/>
            <person name="Lundell T."/>
            <person name="Martin R."/>
            <person name="McLaughlin D.J."/>
            <person name="Morgenstern I."/>
            <person name="Morin E."/>
            <person name="Murat C."/>
            <person name="Nagy L.G."/>
            <person name="Nolan M."/>
            <person name="Ohm R.A."/>
            <person name="Patyshakuliyeva A."/>
            <person name="Rokas A."/>
            <person name="Ruiz-Duenas F.J."/>
            <person name="Sabat G."/>
            <person name="Salamov A."/>
            <person name="Samejima M."/>
            <person name="Schmutz J."/>
            <person name="Slot J.C."/>
            <person name="St John F."/>
            <person name="Stenlid J."/>
            <person name="Sun H."/>
            <person name="Sun S."/>
            <person name="Syed K."/>
            <person name="Tsang A."/>
            <person name="Wiebenga A."/>
            <person name="Young D."/>
            <person name="Pisabarro A."/>
            <person name="Eastwood D.C."/>
            <person name="Martin F."/>
            <person name="Cullen D."/>
            <person name="Grigoriev I.V."/>
            <person name="Hibbett D.S."/>
        </authorList>
    </citation>
    <scope>NUCLEOTIDE SEQUENCE [LARGE SCALE GENOMIC DNA]</scope>
    <source>
        <strain evidence="2 3">ATCC 11539</strain>
    </source>
</reference>
<gene>
    <name evidence="2" type="ORF">GLOTRDRAFT_122488</name>
</gene>
<accession>S7RGH2</accession>